<name>A0A9W8HUD5_9FUNG</name>
<evidence type="ECO:0000256" key="1">
    <source>
        <dbReference type="SAM" id="MobiDB-lite"/>
    </source>
</evidence>
<organism evidence="2 3">
    <name type="scientific">Coemansia guatemalensis</name>
    <dbReference type="NCBI Taxonomy" id="2761395"/>
    <lineage>
        <taxon>Eukaryota</taxon>
        <taxon>Fungi</taxon>
        <taxon>Fungi incertae sedis</taxon>
        <taxon>Zoopagomycota</taxon>
        <taxon>Kickxellomycotina</taxon>
        <taxon>Kickxellomycetes</taxon>
        <taxon>Kickxellales</taxon>
        <taxon>Kickxellaceae</taxon>
        <taxon>Coemansia</taxon>
    </lineage>
</organism>
<accession>A0A9W8HUD5</accession>
<dbReference type="EMBL" id="JANBUO010000586">
    <property type="protein sequence ID" value="KAJ2802969.1"/>
    <property type="molecule type" value="Genomic_DNA"/>
</dbReference>
<proteinExistence type="predicted"/>
<dbReference type="AlphaFoldDB" id="A0A9W8HUD5"/>
<evidence type="ECO:0000313" key="2">
    <source>
        <dbReference type="EMBL" id="KAJ2802969.1"/>
    </source>
</evidence>
<dbReference type="Proteomes" id="UP001140094">
    <property type="component" value="Unassembled WGS sequence"/>
</dbReference>
<feature type="non-terminal residue" evidence="2">
    <location>
        <position position="109"/>
    </location>
</feature>
<sequence>TCGSLGFGQRVHSSTRRLWRLRSALEQHGPRAPATPTLFSMVAARQLLQMCLLPAASQRVRRLSQTRQQRQRSRRSPVNARLRACTAKIQSGLSTLTSKPSQNTVRLTC</sequence>
<protein>
    <submittedName>
        <fullName evidence="2">Uncharacterized protein</fullName>
    </submittedName>
</protein>
<reference evidence="2" key="1">
    <citation type="submission" date="2022-07" db="EMBL/GenBank/DDBJ databases">
        <title>Phylogenomic reconstructions and comparative analyses of Kickxellomycotina fungi.</title>
        <authorList>
            <person name="Reynolds N.K."/>
            <person name="Stajich J.E."/>
            <person name="Barry K."/>
            <person name="Grigoriev I.V."/>
            <person name="Crous P."/>
            <person name="Smith M.E."/>
        </authorList>
    </citation>
    <scope>NUCLEOTIDE SEQUENCE</scope>
    <source>
        <strain evidence="2">NRRL 1565</strain>
    </source>
</reference>
<gene>
    <name evidence="2" type="ORF">H4R20_003078</name>
</gene>
<evidence type="ECO:0000313" key="3">
    <source>
        <dbReference type="Proteomes" id="UP001140094"/>
    </source>
</evidence>
<keyword evidence="3" id="KW-1185">Reference proteome</keyword>
<feature type="compositionally biased region" description="Basic residues" evidence="1">
    <location>
        <begin position="62"/>
        <end position="75"/>
    </location>
</feature>
<comment type="caution">
    <text evidence="2">The sequence shown here is derived from an EMBL/GenBank/DDBJ whole genome shotgun (WGS) entry which is preliminary data.</text>
</comment>
<feature type="region of interest" description="Disordered" evidence="1">
    <location>
        <begin position="62"/>
        <end position="81"/>
    </location>
</feature>
<feature type="non-terminal residue" evidence="2">
    <location>
        <position position="1"/>
    </location>
</feature>